<dbReference type="PANTHER" id="PTHR30050:SF2">
    <property type="entry name" value="CHROMOSOMAL REPLICATION INITIATOR PROTEIN DNAA"/>
    <property type="match status" value="1"/>
</dbReference>
<dbReference type="Gene3D" id="1.10.8.60">
    <property type="match status" value="1"/>
</dbReference>
<feature type="domain" description="Chromosomal replication initiator DnaA C-terminal" evidence="13">
    <location>
        <begin position="364"/>
        <end position="433"/>
    </location>
</feature>
<dbReference type="CDD" id="cd06571">
    <property type="entry name" value="Bac_DnaA_C"/>
    <property type="match status" value="1"/>
</dbReference>
<dbReference type="InterPro" id="IPR038454">
    <property type="entry name" value="DnaA_N_sf"/>
</dbReference>
<dbReference type="Proteomes" id="UP000248597">
    <property type="component" value="Unassembled WGS sequence"/>
</dbReference>
<feature type="region of interest" description="Domain IV, binds dsDNA" evidence="8">
    <location>
        <begin position="337"/>
        <end position="456"/>
    </location>
</feature>
<dbReference type="Gene3D" id="3.40.50.300">
    <property type="entry name" value="P-loop containing nucleotide triphosphate hydrolases"/>
    <property type="match status" value="1"/>
</dbReference>
<organism evidence="14 15">
    <name type="scientific">Sphingopyxis macrogoltabida</name>
    <name type="common">Sphingomonas macrogoltabidus</name>
    <dbReference type="NCBI Taxonomy" id="33050"/>
    <lineage>
        <taxon>Bacteria</taxon>
        <taxon>Pseudomonadati</taxon>
        <taxon>Pseudomonadota</taxon>
        <taxon>Alphaproteobacteria</taxon>
        <taxon>Sphingomonadales</taxon>
        <taxon>Sphingomonadaceae</taxon>
        <taxon>Sphingopyxis</taxon>
    </lineage>
</organism>
<keyword evidence="4 8" id="KW-0547">Nucleotide-binding</keyword>
<dbReference type="InterPro" id="IPR024633">
    <property type="entry name" value="DnaA_N_dom"/>
</dbReference>
<reference evidence="14 15" key="1">
    <citation type="submission" date="2017-08" db="EMBL/GenBank/DDBJ databases">
        <title>Infants hospitalized years apart are colonized by the same room-sourced microbial strains.</title>
        <authorList>
            <person name="Brooks B."/>
            <person name="Olm M.R."/>
            <person name="Firek B.A."/>
            <person name="Baker R."/>
            <person name="Thomas B.C."/>
            <person name="Morowitz M.J."/>
            <person name="Banfield J.F."/>
        </authorList>
    </citation>
    <scope>NUCLEOTIDE SEQUENCE [LARGE SCALE GENOMIC DNA]</scope>
    <source>
        <strain evidence="14">S2_005_003_R2_47</strain>
    </source>
</reference>
<gene>
    <name evidence="8" type="primary">dnaA</name>
    <name evidence="14" type="ORF">DI569_02530</name>
</gene>
<dbReference type="PROSITE" id="PS01008">
    <property type="entry name" value="DNAA"/>
    <property type="match status" value="1"/>
</dbReference>
<feature type="region of interest" description="Domain I, interacts with DnaA modulators" evidence="8">
    <location>
        <begin position="1"/>
        <end position="86"/>
    </location>
</feature>
<dbReference type="GO" id="GO:0005886">
    <property type="term" value="C:plasma membrane"/>
    <property type="evidence" value="ECO:0007669"/>
    <property type="project" value="TreeGrafter"/>
</dbReference>
<dbReference type="NCBIfam" id="TIGR00362">
    <property type="entry name" value="DnaA"/>
    <property type="match status" value="1"/>
</dbReference>
<dbReference type="InterPro" id="IPR001957">
    <property type="entry name" value="Chromosome_initiator_DnaA"/>
</dbReference>
<keyword evidence="6 8" id="KW-0446">Lipid-binding</keyword>
<comment type="similarity">
    <text evidence="1 8 11">Belongs to the DnaA family.</text>
</comment>
<dbReference type="InterPro" id="IPR003593">
    <property type="entry name" value="AAA+_ATPase"/>
</dbReference>
<evidence type="ECO:0000313" key="14">
    <source>
        <dbReference type="EMBL" id="PZQ23982.1"/>
    </source>
</evidence>
<evidence type="ECO:0000256" key="11">
    <source>
        <dbReference type="RuleBase" id="RU004227"/>
    </source>
</evidence>
<evidence type="ECO:0000256" key="7">
    <source>
        <dbReference type="ARBA" id="ARBA00023125"/>
    </source>
</evidence>
<feature type="domain" description="AAA+ ATPase" evidence="12">
    <location>
        <begin position="152"/>
        <end position="286"/>
    </location>
</feature>
<dbReference type="Pfam" id="PF08299">
    <property type="entry name" value="Bac_DnaA_C"/>
    <property type="match status" value="1"/>
</dbReference>
<evidence type="ECO:0000259" key="13">
    <source>
        <dbReference type="SMART" id="SM00760"/>
    </source>
</evidence>
<dbReference type="HAMAP" id="MF_00377">
    <property type="entry name" value="DnaA_bact"/>
    <property type="match status" value="1"/>
</dbReference>
<keyword evidence="2 8" id="KW-0963">Cytoplasm</keyword>
<evidence type="ECO:0000313" key="15">
    <source>
        <dbReference type="Proteomes" id="UP000248597"/>
    </source>
</evidence>
<evidence type="ECO:0000256" key="10">
    <source>
        <dbReference type="RuleBase" id="RU000577"/>
    </source>
</evidence>
<dbReference type="InterPro" id="IPR018312">
    <property type="entry name" value="Chromosome_initiator_DnaA_CS"/>
</dbReference>
<evidence type="ECO:0000256" key="4">
    <source>
        <dbReference type="ARBA" id="ARBA00022741"/>
    </source>
</evidence>
<feature type="binding site" evidence="8">
    <location>
        <position position="165"/>
    </location>
    <ligand>
        <name>ATP</name>
        <dbReference type="ChEBI" id="CHEBI:30616"/>
    </ligand>
</feature>
<comment type="subunit">
    <text evidence="8">Oligomerizes as a right-handed, spiral filament on DNA at oriC.</text>
</comment>
<dbReference type="AlphaFoldDB" id="A0A2W5L3U4"/>
<dbReference type="GO" id="GO:0003688">
    <property type="term" value="F:DNA replication origin binding"/>
    <property type="evidence" value="ECO:0007669"/>
    <property type="project" value="UniProtKB-UniRule"/>
</dbReference>
<dbReference type="InterPro" id="IPR013317">
    <property type="entry name" value="DnaA_dom"/>
</dbReference>
<dbReference type="GO" id="GO:0005737">
    <property type="term" value="C:cytoplasm"/>
    <property type="evidence" value="ECO:0007669"/>
    <property type="project" value="UniProtKB-SubCell"/>
</dbReference>
<evidence type="ECO:0000259" key="12">
    <source>
        <dbReference type="SMART" id="SM00382"/>
    </source>
</evidence>
<evidence type="ECO:0000256" key="3">
    <source>
        <dbReference type="ARBA" id="ARBA00022705"/>
    </source>
</evidence>
<dbReference type="PRINTS" id="PR00051">
    <property type="entry name" value="DNAA"/>
</dbReference>
<name>A0A2W5L3U4_SPHMC</name>
<comment type="function">
    <text evidence="8 10">Plays an essential role in the initiation and regulation of chromosomal replication. ATP-DnaA binds to the origin of replication (oriC) to initiate formation of the DNA replication initiation complex once per cell cycle. Binds the DnaA box (a 9 base pair repeat at the origin) and separates the double-stranded (ds)DNA. Forms a right-handed helical filament on oriC DNA; dsDNA binds to the exterior of the filament while single-stranded (ss)DNA is stabiized in the filament's interior. The ATP-DnaA-oriC complex binds and stabilizes one strand of the AT-rich DNA unwinding element (DUE), permitting loading of DNA polymerase. After initiation quickly degrades to an ADP-DnaA complex that is not apt for DNA replication. Binds acidic phospholipids.</text>
</comment>
<dbReference type="InterPro" id="IPR013159">
    <property type="entry name" value="DnaA_C"/>
</dbReference>
<dbReference type="InterPro" id="IPR010921">
    <property type="entry name" value="Trp_repressor/repl_initiator"/>
</dbReference>
<evidence type="ECO:0000256" key="6">
    <source>
        <dbReference type="ARBA" id="ARBA00023121"/>
    </source>
</evidence>
<keyword evidence="5 8" id="KW-0067">ATP-binding</keyword>
<comment type="caution">
    <text evidence="8">Lacks conserved residue(s) required for the propagation of feature annotation.</text>
</comment>
<comment type="subcellular location">
    <subcellularLocation>
        <location evidence="8">Cytoplasm</location>
    </subcellularLocation>
</comment>
<keyword evidence="3 8" id="KW-0235">DNA replication</keyword>
<feature type="binding site" evidence="8">
    <location>
        <position position="163"/>
    </location>
    <ligand>
        <name>ATP</name>
        <dbReference type="ChEBI" id="CHEBI:30616"/>
    </ligand>
</feature>
<evidence type="ECO:0000256" key="5">
    <source>
        <dbReference type="ARBA" id="ARBA00022840"/>
    </source>
</evidence>
<keyword evidence="7 8" id="KW-0238">DNA-binding</keyword>
<feature type="binding site" evidence="8">
    <location>
        <position position="167"/>
    </location>
    <ligand>
        <name>ATP</name>
        <dbReference type="ChEBI" id="CHEBI:30616"/>
    </ligand>
</feature>
<dbReference type="GO" id="GO:0006275">
    <property type="term" value="P:regulation of DNA replication"/>
    <property type="evidence" value="ECO:0007669"/>
    <property type="project" value="UniProtKB-UniRule"/>
</dbReference>
<dbReference type="InterPro" id="IPR020591">
    <property type="entry name" value="Chromosome_initiator_DnaA-like"/>
</dbReference>
<dbReference type="PANTHER" id="PTHR30050">
    <property type="entry name" value="CHROMOSOMAL REPLICATION INITIATOR PROTEIN DNAA"/>
    <property type="match status" value="1"/>
</dbReference>
<comment type="domain">
    <text evidence="8">Domain I is involved in oligomerization and binding regulators, domain II is flexibile and of varying length in different bacteria, domain III forms the AAA+ region, while domain IV binds dsDNA.</text>
</comment>
<protein>
    <recommendedName>
        <fullName evidence="8 9">Chromosomal replication initiator protein DnaA</fullName>
    </recommendedName>
</protein>
<dbReference type="InterPro" id="IPR027417">
    <property type="entry name" value="P-loop_NTPase"/>
</dbReference>
<dbReference type="Gene3D" id="1.10.1750.10">
    <property type="match status" value="1"/>
</dbReference>
<feature type="binding site" evidence="8">
    <location>
        <position position="166"/>
    </location>
    <ligand>
        <name>ATP</name>
        <dbReference type="ChEBI" id="CHEBI:30616"/>
    </ligand>
</feature>
<sequence>MNGDAATLWPRVAEGLRRDLGARTFDHWLKPVRFADYCTLSGAVTLETASRFSANWINERFGERLVLAWRQHLPAVRLVTVRGGAASESAAPLAPMPAAAALAVPVPAAASLAPSSPSPFDARLSFDRFVVARSNILAANAARRMAMAEPPQFNPLYLCSGTGQGKTHLLHAIAQDFAAIHPTANIILMSAEKFMLEFVGAMRGGDMMAFKARLRAADLLLLDDLQFVIGKNSTQEELLHTIDDLMTAGKRLVVTADRPPAMLDGVEARLLSRLSGGLVADIEAPEDDLRDRIIRQRLAAMPMVEVPDDVVAYLVKHFTRNIRELEGALNKLLAYAALTGARLDLALAEDRLAENVRSARPRITIDEIQRAVCAHYRLDKAEMASKRRVRAIARPRQVAMYLAKELTPRSYPEIGRRFGGRDHSTVIHAVRTVEALRVTDSELDAEIAAIRRSLNS</sequence>
<evidence type="ECO:0000256" key="8">
    <source>
        <dbReference type="HAMAP-Rule" id="MF_00377"/>
    </source>
</evidence>
<evidence type="ECO:0000256" key="1">
    <source>
        <dbReference type="ARBA" id="ARBA00006583"/>
    </source>
</evidence>
<dbReference type="SMART" id="SM00382">
    <property type="entry name" value="AAA"/>
    <property type="match status" value="1"/>
</dbReference>
<dbReference type="GO" id="GO:0006270">
    <property type="term" value="P:DNA replication initiation"/>
    <property type="evidence" value="ECO:0007669"/>
    <property type="project" value="UniProtKB-UniRule"/>
</dbReference>
<evidence type="ECO:0000256" key="9">
    <source>
        <dbReference type="NCBIfam" id="TIGR00362"/>
    </source>
</evidence>
<comment type="caution">
    <text evidence="14">The sequence shown here is derived from an EMBL/GenBank/DDBJ whole genome shotgun (WGS) entry which is preliminary data.</text>
</comment>
<accession>A0A2W5L3U4</accession>
<dbReference type="SUPFAM" id="SSF52540">
    <property type="entry name" value="P-loop containing nucleoside triphosphate hydrolases"/>
    <property type="match status" value="1"/>
</dbReference>
<evidence type="ECO:0000256" key="2">
    <source>
        <dbReference type="ARBA" id="ARBA00022490"/>
    </source>
</evidence>
<dbReference type="Gene3D" id="3.30.300.180">
    <property type="match status" value="1"/>
</dbReference>
<dbReference type="EMBL" id="QFPJ01000004">
    <property type="protein sequence ID" value="PZQ23982.1"/>
    <property type="molecule type" value="Genomic_DNA"/>
</dbReference>
<dbReference type="GO" id="GO:0005524">
    <property type="term" value="F:ATP binding"/>
    <property type="evidence" value="ECO:0007669"/>
    <property type="project" value="UniProtKB-UniRule"/>
</dbReference>
<dbReference type="SUPFAM" id="SSF48295">
    <property type="entry name" value="TrpR-like"/>
    <property type="match status" value="1"/>
</dbReference>
<dbReference type="GO" id="GO:0008289">
    <property type="term" value="F:lipid binding"/>
    <property type="evidence" value="ECO:0007669"/>
    <property type="project" value="UniProtKB-KW"/>
</dbReference>
<proteinExistence type="inferred from homology"/>
<dbReference type="Pfam" id="PF00308">
    <property type="entry name" value="Bac_DnaA"/>
    <property type="match status" value="1"/>
</dbReference>
<dbReference type="SMART" id="SM00760">
    <property type="entry name" value="Bac_DnaA_C"/>
    <property type="match status" value="1"/>
</dbReference>
<dbReference type="Pfam" id="PF11638">
    <property type="entry name" value="DnaA_N"/>
    <property type="match status" value="1"/>
</dbReference>